<sequence>MRFGVRYKDIAMLQLMEKINELMEQHQHYIHTLLKQNSQLIGLVNDIRDCMVAANPADLTSDPPDGQQQTVYKGSDPEAYRPDELVTIKEAAHMLHISRWKVDDMRSRAELTSLEKNGRIRLIRQEVEAAIKWYSVPKGKI</sequence>
<evidence type="ECO:0008006" key="4">
    <source>
        <dbReference type="Google" id="ProtNLM"/>
    </source>
</evidence>
<gene>
    <name evidence="2" type="ORF">DCO56_14605</name>
</gene>
<name>A0A363NUV9_9SPHI</name>
<evidence type="ECO:0000313" key="3">
    <source>
        <dbReference type="Proteomes" id="UP000250831"/>
    </source>
</evidence>
<proteinExistence type="predicted"/>
<feature type="region of interest" description="Disordered" evidence="1">
    <location>
        <begin position="56"/>
        <end position="76"/>
    </location>
</feature>
<comment type="caution">
    <text evidence="2">The sequence shown here is derived from an EMBL/GenBank/DDBJ whole genome shotgun (WGS) entry which is preliminary data.</text>
</comment>
<protein>
    <recommendedName>
        <fullName evidence="4">Helix-turn-helix domain-containing protein</fullName>
    </recommendedName>
</protein>
<keyword evidence="3" id="KW-1185">Reference proteome</keyword>
<dbReference type="EMBL" id="QCXX01000003">
    <property type="protein sequence ID" value="PUV24569.1"/>
    <property type="molecule type" value="Genomic_DNA"/>
</dbReference>
<evidence type="ECO:0000313" key="2">
    <source>
        <dbReference type="EMBL" id="PUV24569.1"/>
    </source>
</evidence>
<dbReference type="OrthoDB" id="769412at2"/>
<organism evidence="2 3">
    <name type="scientific">Sphingobacterium athyrii</name>
    <dbReference type="NCBI Taxonomy" id="2152717"/>
    <lineage>
        <taxon>Bacteria</taxon>
        <taxon>Pseudomonadati</taxon>
        <taxon>Bacteroidota</taxon>
        <taxon>Sphingobacteriia</taxon>
        <taxon>Sphingobacteriales</taxon>
        <taxon>Sphingobacteriaceae</taxon>
        <taxon>Sphingobacterium</taxon>
    </lineage>
</organism>
<dbReference type="RefSeq" id="WP_108634497.1">
    <property type="nucleotide sequence ID" value="NZ_QCXX01000003.1"/>
</dbReference>
<evidence type="ECO:0000256" key="1">
    <source>
        <dbReference type="SAM" id="MobiDB-lite"/>
    </source>
</evidence>
<reference evidence="2 3" key="1">
    <citation type="submission" date="2018-04" db="EMBL/GenBank/DDBJ databases">
        <title>Sphingobacterium sp. M46 Genome.</title>
        <authorList>
            <person name="Cheng J."/>
            <person name="Li Y."/>
        </authorList>
    </citation>
    <scope>NUCLEOTIDE SEQUENCE [LARGE SCALE GENOMIC DNA]</scope>
    <source>
        <strain evidence="2 3">M46</strain>
    </source>
</reference>
<dbReference type="AlphaFoldDB" id="A0A363NUV9"/>
<accession>A0A363NUV9</accession>
<dbReference type="Proteomes" id="UP000250831">
    <property type="component" value="Unassembled WGS sequence"/>
</dbReference>